<evidence type="ECO:0000313" key="9">
    <source>
        <dbReference type="EMBL" id="MBB6168606.1"/>
    </source>
</evidence>
<organism evidence="9 10">
    <name type="scientific">Chelatococcus composti</name>
    <dbReference type="NCBI Taxonomy" id="1743235"/>
    <lineage>
        <taxon>Bacteria</taxon>
        <taxon>Pseudomonadati</taxon>
        <taxon>Pseudomonadota</taxon>
        <taxon>Alphaproteobacteria</taxon>
        <taxon>Hyphomicrobiales</taxon>
        <taxon>Chelatococcaceae</taxon>
        <taxon>Chelatococcus</taxon>
    </lineage>
</organism>
<dbReference type="RefSeq" id="WP_244650111.1">
    <property type="nucleotide sequence ID" value="NZ_BMHX01000004.1"/>
</dbReference>
<evidence type="ECO:0000256" key="2">
    <source>
        <dbReference type="ARBA" id="ARBA00008348"/>
    </source>
</evidence>
<dbReference type="Gene3D" id="3.30.70.1560">
    <property type="entry name" value="Alpha-L RNA-binding motif"/>
    <property type="match status" value="1"/>
</dbReference>
<dbReference type="PANTHER" id="PTHR47683:SF3">
    <property type="entry name" value="RIBOSOMAL LARGE SUBUNIT PSEUDOURIDINE SYNTHASE B"/>
    <property type="match status" value="1"/>
</dbReference>
<feature type="compositionally biased region" description="Gly residues" evidence="7">
    <location>
        <begin position="503"/>
        <end position="518"/>
    </location>
</feature>
<dbReference type="InterPro" id="IPR020094">
    <property type="entry name" value="TruA/RsuA/RluB/E/F_N"/>
</dbReference>
<dbReference type="FunFam" id="3.10.290.10:FF:000003">
    <property type="entry name" value="Pseudouridine synthase"/>
    <property type="match status" value="1"/>
</dbReference>
<dbReference type="PROSITE" id="PS01149">
    <property type="entry name" value="PSI_RSU"/>
    <property type="match status" value="1"/>
</dbReference>
<dbReference type="Proteomes" id="UP000588017">
    <property type="component" value="Unassembled WGS sequence"/>
</dbReference>
<proteinExistence type="inferred from homology"/>
<dbReference type="InterPro" id="IPR042092">
    <property type="entry name" value="PsdUridine_s_RsuA/RluB/E/F_cat"/>
</dbReference>
<sequence>MLLLASPPALCYHRAMNDKSDDQRGPRRAGGKGPAGKGQAAGKRLPGSAGKKKSVNKAGVADSGRPAAVVDGNSPLMRKAARRAVAAREVLPDRDGRQRIAKVMARAGVASRRDAEEIIRAGRVAVNGKLIDTPATLIGPDDRVTIDGEPMPTRERTRLWLYHKPRGLVTTARDPEGRPTVFEALPPDLPRVVAIGRLDINTEGLLLLTNDGGLARVLAHPDTGWLRRYRVRAYGETDQATLDGLANGVTIDGMHYGPIEARLERKQGDNVWLTVGLREGKNREVKRILEHLGLKVNRLIRVSFGPFQLGDLGEGAVEEVRTRVLKDQLGEKLAAQAGADFDAPIFAPDTDILDRPEPAGRKPAGLRRAPAREAKETPRPEETKGRSVWRADEDTSGRARPPRRGADPKAERLANAEKERARAGRIADARGRRVLVERIVRATEEPVREAPVPRRRSAAATAGGARGGSAVRAVQKPARRPSGDRPDLRGREGQERPGKRPGKPGGSGPAGRTSGGKPGARPPRSGGPRKPTGPRKR</sequence>
<evidence type="ECO:0000256" key="1">
    <source>
        <dbReference type="ARBA" id="ARBA00000073"/>
    </source>
</evidence>
<dbReference type="EMBL" id="JACHEH010000004">
    <property type="protein sequence ID" value="MBB6168606.1"/>
    <property type="molecule type" value="Genomic_DNA"/>
</dbReference>
<dbReference type="InterPro" id="IPR036986">
    <property type="entry name" value="S4_RNA-bd_sf"/>
</dbReference>
<dbReference type="PANTHER" id="PTHR47683">
    <property type="entry name" value="PSEUDOURIDINE SYNTHASE FAMILY PROTEIN-RELATED"/>
    <property type="match status" value="1"/>
</dbReference>
<dbReference type="InterPro" id="IPR006145">
    <property type="entry name" value="PsdUridine_synth_RsuA/RluA"/>
</dbReference>
<dbReference type="SUPFAM" id="SSF55120">
    <property type="entry name" value="Pseudouridine synthase"/>
    <property type="match status" value="1"/>
</dbReference>
<feature type="region of interest" description="Disordered" evidence="7">
    <location>
        <begin position="15"/>
        <end position="71"/>
    </location>
</feature>
<dbReference type="NCBIfam" id="TIGR00093">
    <property type="entry name" value="pseudouridine synthase"/>
    <property type="match status" value="1"/>
</dbReference>
<evidence type="ECO:0000256" key="7">
    <source>
        <dbReference type="SAM" id="MobiDB-lite"/>
    </source>
</evidence>
<dbReference type="CDD" id="cd00165">
    <property type="entry name" value="S4"/>
    <property type="match status" value="1"/>
</dbReference>
<feature type="domain" description="RNA-binding S4" evidence="8">
    <location>
        <begin position="98"/>
        <end position="158"/>
    </location>
</feature>
<dbReference type="InterPro" id="IPR020103">
    <property type="entry name" value="PsdUridine_synth_cat_dom_sf"/>
</dbReference>
<feature type="compositionally biased region" description="Basic and acidic residues" evidence="7">
    <location>
        <begin position="404"/>
        <end position="452"/>
    </location>
</feature>
<comment type="catalytic activity">
    <reaction evidence="1">
        <text>a uridine in RNA = a pseudouridine in RNA</text>
        <dbReference type="Rhea" id="RHEA:48348"/>
        <dbReference type="Rhea" id="RHEA-COMP:12068"/>
        <dbReference type="Rhea" id="RHEA-COMP:12069"/>
        <dbReference type="ChEBI" id="CHEBI:65314"/>
        <dbReference type="ChEBI" id="CHEBI:65315"/>
    </reaction>
</comment>
<feature type="compositionally biased region" description="Low complexity" evidence="7">
    <location>
        <begin position="458"/>
        <end position="474"/>
    </location>
</feature>
<feature type="compositionally biased region" description="Basic and acidic residues" evidence="7">
    <location>
        <begin position="481"/>
        <end position="498"/>
    </location>
</feature>
<evidence type="ECO:0000256" key="5">
    <source>
        <dbReference type="PROSITE-ProRule" id="PRU00182"/>
    </source>
</evidence>
<dbReference type="SUPFAM" id="SSF55174">
    <property type="entry name" value="Alpha-L RNA-binding motif"/>
    <property type="match status" value="1"/>
</dbReference>
<feature type="compositionally biased region" description="Basic and acidic residues" evidence="7">
    <location>
        <begin position="15"/>
        <end position="25"/>
    </location>
</feature>
<dbReference type="GO" id="GO:0120159">
    <property type="term" value="F:rRNA pseudouridine synthase activity"/>
    <property type="evidence" value="ECO:0007669"/>
    <property type="project" value="UniProtKB-ARBA"/>
</dbReference>
<name>A0A841KF95_9HYPH</name>
<evidence type="ECO:0000256" key="3">
    <source>
        <dbReference type="ARBA" id="ARBA00022884"/>
    </source>
</evidence>
<feature type="region of interest" description="Disordered" evidence="7">
    <location>
        <begin position="345"/>
        <end position="537"/>
    </location>
</feature>
<evidence type="ECO:0000256" key="6">
    <source>
        <dbReference type="RuleBase" id="RU003887"/>
    </source>
</evidence>
<dbReference type="InterPro" id="IPR050343">
    <property type="entry name" value="RsuA_PseudoU_synthase"/>
</dbReference>
<comment type="caution">
    <text evidence="9">The sequence shown here is derived from an EMBL/GenBank/DDBJ whole genome shotgun (WGS) entry which is preliminary data.</text>
</comment>
<dbReference type="Gene3D" id="3.10.290.10">
    <property type="entry name" value="RNA-binding S4 domain"/>
    <property type="match status" value="1"/>
</dbReference>
<dbReference type="InterPro" id="IPR000748">
    <property type="entry name" value="PsdUridine_synth_RsuA/RluB/E/F"/>
</dbReference>
<dbReference type="Pfam" id="PF01479">
    <property type="entry name" value="S4"/>
    <property type="match status" value="1"/>
</dbReference>
<gene>
    <name evidence="9" type="ORF">HNQ73_002236</name>
</gene>
<dbReference type="Pfam" id="PF00849">
    <property type="entry name" value="PseudoU_synth_2"/>
    <property type="match status" value="1"/>
</dbReference>
<dbReference type="GO" id="GO:0003723">
    <property type="term" value="F:RNA binding"/>
    <property type="evidence" value="ECO:0007669"/>
    <property type="project" value="UniProtKB-KW"/>
</dbReference>
<dbReference type="SMART" id="SM00363">
    <property type="entry name" value="S4"/>
    <property type="match status" value="1"/>
</dbReference>
<evidence type="ECO:0000259" key="8">
    <source>
        <dbReference type="SMART" id="SM00363"/>
    </source>
</evidence>
<accession>A0A841KF95</accession>
<dbReference type="Gene3D" id="3.30.70.580">
    <property type="entry name" value="Pseudouridine synthase I, catalytic domain, N-terminal subdomain"/>
    <property type="match status" value="1"/>
</dbReference>
<dbReference type="EC" id="5.4.99.-" evidence="6"/>
<dbReference type="PROSITE" id="PS50889">
    <property type="entry name" value="S4"/>
    <property type="match status" value="1"/>
</dbReference>
<dbReference type="AlphaFoldDB" id="A0A841KF95"/>
<evidence type="ECO:0000313" key="10">
    <source>
        <dbReference type="Proteomes" id="UP000588017"/>
    </source>
</evidence>
<dbReference type="InterPro" id="IPR002942">
    <property type="entry name" value="S4_RNA-bd"/>
</dbReference>
<evidence type="ECO:0000256" key="4">
    <source>
        <dbReference type="ARBA" id="ARBA00023235"/>
    </source>
</evidence>
<comment type="similarity">
    <text evidence="2 6">Belongs to the pseudouridine synthase RsuA family.</text>
</comment>
<dbReference type="InterPro" id="IPR018496">
    <property type="entry name" value="PsdUridine_synth_RsuA/RluB_CS"/>
</dbReference>
<feature type="compositionally biased region" description="Basic and acidic residues" evidence="7">
    <location>
        <begin position="370"/>
        <end position="397"/>
    </location>
</feature>
<protein>
    <recommendedName>
        <fullName evidence="6">Pseudouridine synthase</fullName>
        <ecNumber evidence="6">5.4.99.-</ecNumber>
    </recommendedName>
</protein>
<keyword evidence="4 6" id="KW-0413">Isomerase</keyword>
<reference evidence="9 10" key="1">
    <citation type="submission" date="2020-08" db="EMBL/GenBank/DDBJ databases">
        <title>Genomic Encyclopedia of Type Strains, Phase IV (KMG-IV): sequencing the most valuable type-strain genomes for metagenomic binning, comparative biology and taxonomic classification.</title>
        <authorList>
            <person name="Goeker M."/>
        </authorList>
    </citation>
    <scope>NUCLEOTIDE SEQUENCE [LARGE SCALE GENOMIC DNA]</scope>
    <source>
        <strain evidence="9 10">DSM 101465</strain>
    </source>
</reference>
<dbReference type="GO" id="GO:0000455">
    <property type="term" value="P:enzyme-directed rRNA pseudouridine synthesis"/>
    <property type="evidence" value="ECO:0007669"/>
    <property type="project" value="UniProtKB-ARBA"/>
</dbReference>
<keyword evidence="10" id="KW-1185">Reference proteome</keyword>
<keyword evidence="3 5" id="KW-0694">RNA-binding</keyword>